<dbReference type="Gene3D" id="2.60.120.260">
    <property type="entry name" value="Galactose-binding domain-like"/>
    <property type="match status" value="1"/>
</dbReference>
<name>A0A4Q1CLW7_9BACT</name>
<accession>A0A4Q1CLW7</accession>
<evidence type="ECO:0000313" key="6">
    <source>
        <dbReference type="Proteomes" id="UP000290204"/>
    </source>
</evidence>
<feature type="domain" description="DUF4964" evidence="2">
    <location>
        <begin position="23"/>
        <end position="86"/>
    </location>
</feature>
<sequence>MKKNGLLGLVFLLAGSLGFAQSRKAPAYPLVTHDPYFSIWSTTDLLTESPTRHWTGTDHSLVGLLKVDGEVYRFLGNTGKQFKQVLPAADEVYYDAAYTETAPAGEWTSVAYDDSNWKKGKGAFGDNKTTAQTMWLSKDLWMRREFTMNSSDLNDLFVKLHHDDNVEVFINGELVYKTIGWTGKYIYLPVSEAVKAKIKQGKNVLAIHVANTAGGQWLDAGIVQEVQPPQSEAKKIAEQKNVTINATQTIYQFTCGKVDLTLTFTSPLLINDLNMLARPVSYVTTKVKSNDGAAHDVQLFVGASTDIATNTSAQQVEAKKYTANGLGILKAGTTTQPVLQKKGDDLRIDWGYMYIAVPQTAAVTQYISAEEGIANSFAAPTASVENGKHLFLNTVVRMGKIGSIAKDQVLMIGYDDLNPVQYFGTNLKPWWKQGTTATMEQLLSTSLKEYAQVMIKCSVLNQRIYNDALKAGGETYAKLCEMVYRQSIAAHKLVKSPTGELLFLSKENFSNGSINTVDITYPSAPMFLVYNPELLKGMMNGIFYYSESGKWTKPFAAHDLGTYPLANGQTYGEDMPVEESGNMIILAAAITKAEGNTSYAKKHWKTLSVWAEYLSREGFDPANQLCTDDFAGHLARNVNLSAKAIVALGGYVLMAEQLGEKETAAKYKALTKEMVTKWMQMADDGDHYALTFDKKGTWSQKYNLVWDKVLNLNLFPKEVYAKEISYYLGKQNNYGLPLDSRATYTKSDWIVWTSVLTSNQKDFNALVDPIYKFTMETASRVPVSDWHQTTTGRMVGFQARSVVAGYYMKVLEQKMKTK</sequence>
<keyword evidence="1" id="KW-0732">Signal</keyword>
<dbReference type="Pfam" id="PF16335">
    <property type="entry name" value="GtaA_6_Hairpin"/>
    <property type="match status" value="1"/>
</dbReference>
<reference evidence="5 6" key="1">
    <citation type="submission" date="2019-01" db="EMBL/GenBank/DDBJ databases">
        <title>Lacibacter sp. strain TTM-7.</title>
        <authorList>
            <person name="Chen W.-M."/>
        </authorList>
    </citation>
    <scope>NUCLEOTIDE SEQUENCE [LARGE SCALE GENOMIC DNA]</scope>
    <source>
        <strain evidence="5 6">TTM-7</strain>
    </source>
</reference>
<proteinExistence type="predicted"/>
<evidence type="ECO:0000256" key="1">
    <source>
        <dbReference type="SAM" id="SignalP"/>
    </source>
</evidence>
<dbReference type="Pfam" id="PF16334">
    <property type="entry name" value="DUF4964"/>
    <property type="match status" value="1"/>
</dbReference>
<dbReference type="OrthoDB" id="175993at2"/>
<dbReference type="PANTHER" id="PTHR31987">
    <property type="entry name" value="GLUTAMINASE A-RELATED"/>
    <property type="match status" value="1"/>
</dbReference>
<dbReference type="AlphaFoldDB" id="A0A4Q1CLW7"/>
<dbReference type="InterPro" id="IPR032515">
    <property type="entry name" value="DUF4964"/>
</dbReference>
<dbReference type="PANTHER" id="PTHR31987:SF1">
    <property type="entry name" value="GLUTAMINASE A"/>
    <property type="match status" value="1"/>
</dbReference>
<evidence type="ECO:0000259" key="4">
    <source>
        <dbReference type="Pfam" id="PF17168"/>
    </source>
</evidence>
<dbReference type="InterPro" id="IPR008928">
    <property type="entry name" value="6-hairpin_glycosidase_sf"/>
</dbReference>
<dbReference type="GO" id="GO:0005975">
    <property type="term" value="P:carbohydrate metabolic process"/>
    <property type="evidence" value="ECO:0007669"/>
    <property type="project" value="InterPro"/>
</dbReference>
<feature type="domain" description="Glutaminase A central" evidence="3">
    <location>
        <begin position="473"/>
        <end position="809"/>
    </location>
</feature>
<dbReference type="Proteomes" id="UP000290204">
    <property type="component" value="Unassembled WGS sequence"/>
</dbReference>
<evidence type="ECO:0000313" key="5">
    <source>
        <dbReference type="EMBL" id="RXK62027.1"/>
    </source>
</evidence>
<feature type="domain" description="Glutaminase A N-terminal" evidence="4">
    <location>
        <begin position="247"/>
        <end position="467"/>
    </location>
</feature>
<evidence type="ECO:0000259" key="2">
    <source>
        <dbReference type="Pfam" id="PF16334"/>
    </source>
</evidence>
<dbReference type="InterPro" id="IPR033433">
    <property type="entry name" value="GtaA_N"/>
</dbReference>
<feature type="chain" id="PRO_5020646349" evidence="1">
    <location>
        <begin position="28"/>
        <end position="818"/>
    </location>
</feature>
<dbReference type="RefSeq" id="WP_129129399.1">
    <property type="nucleotide sequence ID" value="NZ_SDHW01000001.1"/>
</dbReference>
<dbReference type="SUPFAM" id="SSF49785">
    <property type="entry name" value="Galactose-binding domain-like"/>
    <property type="match status" value="1"/>
</dbReference>
<comment type="caution">
    <text evidence="5">The sequence shown here is derived from an EMBL/GenBank/DDBJ whole genome shotgun (WGS) entry which is preliminary data.</text>
</comment>
<protein>
    <submittedName>
        <fullName evidence="5">DUF4965 domain-containing protein</fullName>
    </submittedName>
</protein>
<dbReference type="EMBL" id="SDHW01000001">
    <property type="protein sequence ID" value="RXK62027.1"/>
    <property type="molecule type" value="Genomic_DNA"/>
</dbReference>
<gene>
    <name evidence="5" type="ORF">ESA94_03150</name>
</gene>
<keyword evidence="6" id="KW-1185">Reference proteome</keyword>
<evidence type="ECO:0000259" key="3">
    <source>
        <dbReference type="Pfam" id="PF16335"/>
    </source>
</evidence>
<dbReference type="InterPro" id="IPR052743">
    <property type="entry name" value="Glutaminase_GtaA"/>
</dbReference>
<dbReference type="Pfam" id="PF17168">
    <property type="entry name" value="DUF5127"/>
    <property type="match status" value="1"/>
</dbReference>
<dbReference type="InterPro" id="IPR032514">
    <property type="entry name" value="GtaA_central"/>
</dbReference>
<dbReference type="InterPro" id="IPR008979">
    <property type="entry name" value="Galactose-bd-like_sf"/>
</dbReference>
<dbReference type="SUPFAM" id="SSF48208">
    <property type="entry name" value="Six-hairpin glycosidases"/>
    <property type="match status" value="1"/>
</dbReference>
<organism evidence="5 6">
    <name type="scientific">Lacibacter luteus</name>
    <dbReference type="NCBI Taxonomy" id="2508719"/>
    <lineage>
        <taxon>Bacteria</taxon>
        <taxon>Pseudomonadati</taxon>
        <taxon>Bacteroidota</taxon>
        <taxon>Chitinophagia</taxon>
        <taxon>Chitinophagales</taxon>
        <taxon>Chitinophagaceae</taxon>
        <taxon>Lacibacter</taxon>
    </lineage>
</organism>
<feature type="signal peptide" evidence="1">
    <location>
        <begin position="1"/>
        <end position="27"/>
    </location>
</feature>